<proteinExistence type="predicted"/>
<name>A0A6G5AII1_RHIMP</name>
<keyword evidence="1" id="KW-0472">Membrane</keyword>
<sequence>MSCNSSPELLSNAMSAAKCRLLRCSLLTLMPNCSHYMLILIIVFHFGAYSFVYTGMFLNFSLYYLLKILQDQVSCQKIQIIVVEFLMCCVSPHSYRSACPVFRWQEGDHLVREKCFCKGVSWPL</sequence>
<dbReference type="EMBL" id="GIKN01007773">
    <property type="protein sequence ID" value="NIE50046.1"/>
    <property type="molecule type" value="Transcribed_RNA"/>
</dbReference>
<protein>
    <submittedName>
        <fullName evidence="2">Uncharacterized protein</fullName>
    </submittedName>
</protein>
<feature type="transmembrane region" description="Helical" evidence="1">
    <location>
        <begin position="36"/>
        <end position="66"/>
    </location>
</feature>
<evidence type="ECO:0000256" key="1">
    <source>
        <dbReference type="SAM" id="Phobius"/>
    </source>
</evidence>
<keyword evidence="1" id="KW-1133">Transmembrane helix</keyword>
<accession>A0A6G5AII1</accession>
<organism evidence="2">
    <name type="scientific">Rhipicephalus microplus</name>
    <name type="common">Cattle tick</name>
    <name type="synonym">Boophilus microplus</name>
    <dbReference type="NCBI Taxonomy" id="6941"/>
    <lineage>
        <taxon>Eukaryota</taxon>
        <taxon>Metazoa</taxon>
        <taxon>Ecdysozoa</taxon>
        <taxon>Arthropoda</taxon>
        <taxon>Chelicerata</taxon>
        <taxon>Arachnida</taxon>
        <taxon>Acari</taxon>
        <taxon>Parasitiformes</taxon>
        <taxon>Ixodida</taxon>
        <taxon>Ixodoidea</taxon>
        <taxon>Ixodidae</taxon>
        <taxon>Rhipicephalinae</taxon>
        <taxon>Rhipicephalus</taxon>
        <taxon>Boophilus</taxon>
    </lineage>
</organism>
<reference evidence="2" key="1">
    <citation type="submission" date="2020-03" db="EMBL/GenBank/DDBJ databases">
        <title>A transcriptome and proteome of the tick Rhipicephalus microplus shaped by the genetic composition of its hosts and developmental stage.</title>
        <authorList>
            <person name="Garcia G.R."/>
            <person name="Ribeiro J.M.C."/>
            <person name="Maruyama S.R."/>
            <person name="Gardinasse L.G."/>
            <person name="Nelson K."/>
            <person name="Ferreira B.R."/>
            <person name="Andrade T.G."/>
            <person name="Santos I.K.F.M."/>
        </authorList>
    </citation>
    <scope>NUCLEOTIDE SEQUENCE</scope>
    <source>
        <strain evidence="2">NSGR</strain>
        <tissue evidence="2">Salivary glands</tissue>
    </source>
</reference>
<dbReference type="AlphaFoldDB" id="A0A6G5AII1"/>
<evidence type="ECO:0000313" key="2">
    <source>
        <dbReference type="EMBL" id="NIE50046.1"/>
    </source>
</evidence>
<keyword evidence="1" id="KW-0812">Transmembrane</keyword>